<dbReference type="AlphaFoldDB" id="A0A4U5M014"/>
<dbReference type="EMBL" id="AZBU02000010">
    <property type="protein sequence ID" value="TKR61960.1"/>
    <property type="molecule type" value="Genomic_DNA"/>
</dbReference>
<feature type="compositionally biased region" description="Low complexity" evidence="1">
    <location>
        <begin position="55"/>
        <end position="68"/>
    </location>
</feature>
<keyword evidence="3" id="KW-1185">Reference proteome</keyword>
<evidence type="ECO:0000256" key="1">
    <source>
        <dbReference type="SAM" id="MobiDB-lite"/>
    </source>
</evidence>
<evidence type="ECO:0000313" key="2">
    <source>
        <dbReference type="EMBL" id="TKR61960.1"/>
    </source>
</evidence>
<accession>A0A4U5M014</accession>
<dbReference type="Proteomes" id="UP000298663">
    <property type="component" value="Unassembled WGS sequence"/>
</dbReference>
<reference evidence="2 3" key="2">
    <citation type="journal article" date="2019" name="G3 (Bethesda)">
        <title>Hybrid Assembly of the Genome of the Entomopathogenic Nematode Steinernema carpocapsae Identifies the X-Chromosome.</title>
        <authorList>
            <person name="Serra L."/>
            <person name="Macchietto M."/>
            <person name="Macias-Munoz A."/>
            <person name="McGill C.J."/>
            <person name="Rodriguez I.M."/>
            <person name="Rodriguez B."/>
            <person name="Murad R."/>
            <person name="Mortazavi A."/>
        </authorList>
    </citation>
    <scope>NUCLEOTIDE SEQUENCE [LARGE SCALE GENOMIC DNA]</scope>
    <source>
        <strain evidence="2 3">ALL</strain>
    </source>
</reference>
<organism evidence="2 3">
    <name type="scientific">Steinernema carpocapsae</name>
    <name type="common">Entomopathogenic nematode</name>
    <dbReference type="NCBI Taxonomy" id="34508"/>
    <lineage>
        <taxon>Eukaryota</taxon>
        <taxon>Metazoa</taxon>
        <taxon>Ecdysozoa</taxon>
        <taxon>Nematoda</taxon>
        <taxon>Chromadorea</taxon>
        <taxon>Rhabditida</taxon>
        <taxon>Tylenchina</taxon>
        <taxon>Panagrolaimomorpha</taxon>
        <taxon>Strongyloidoidea</taxon>
        <taxon>Steinernematidae</taxon>
        <taxon>Steinernema</taxon>
    </lineage>
</organism>
<proteinExistence type="predicted"/>
<comment type="caution">
    <text evidence="2">The sequence shown here is derived from an EMBL/GenBank/DDBJ whole genome shotgun (WGS) entry which is preliminary data.</text>
</comment>
<name>A0A4U5M014_STECR</name>
<sequence length="207" mass="24049">MSRRLLDNYATLLTSYETLTRFAINTDPTGARLHHPSLPTMREAHFWRDFGSANTTTPTLLLPPATDAPARRDDAPQETRTSPRPRKESPRAPKRRNAPKKTRTSRSSSRRQPLRPCPLHSEGSNPESRLDYDDYLNVRHFEKKFIQEERAKEDQDVEILLEKTTPKAMSTPLRRKQPESRLDYDDYLNVSHFEKKFIQGHPDNCNP</sequence>
<feature type="region of interest" description="Disordered" evidence="1">
    <location>
        <begin position="55"/>
        <end position="130"/>
    </location>
</feature>
<evidence type="ECO:0000313" key="3">
    <source>
        <dbReference type="Proteomes" id="UP000298663"/>
    </source>
</evidence>
<gene>
    <name evidence="2" type="ORF">L596_025985</name>
</gene>
<feature type="compositionally biased region" description="Basic residues" evidence="1">
    <location>
        <begin position="92"/>
        <end position="113"/>
    </location>
</feature>
<protein>
    <submittedName>
        <fullName evidence="2">Uncharacterized protein</fullName>
    </submittedName>
</protein>
<reference evidence="2 3" key="1">
    <citation type="journal article" date="2015" name="Genome Biol.">
        <title>Comparative genomics of Steinernema reveals deeply conserved gene regulatory networks.</title>
        <authorList>
            <person name="Dillman A.R."/>
            <person name="Macchietto M."/>
            <person name="Porter C.F."/>
            <person name="Rogers A."/>
            <person name="Williams B."/>
            <person name="Antoshechkin I."/>
            <person name="Lee M.M."/>
            <person name="Goodwin Z."/>
            <person name="Lu X."/>
            <person name="Lewis E.E."/>
            <person name="Goodrich-Blair H."/>
            <person name="Stock S.P."/>
            <person name="Adams B.J."/>
            <person name="Sternberg P.W."/>
            <person name="Mortazavi A."/>
        </authorList>
    </citation>
    <scope>NUCLEOTIDE SEQUENCE [LARGE SCALE GENOMIC DNA]</scope>
    <source>
        <strain evidence="2 3">ALL</strain>
    </source>
</reference>